<keyword evidence="3" id="KW-1185">Reference proteome</keyword>
<evidence type="ECO:0000313" key="3">
    <source>
        <dbReference type="Proteomes" id="UP001419268"/>
    </source>
</evidence>
<feature type="compositionally biased region" description="Basic and acidic residues" evidence="1">
    <location>
        <begin position="34"/>
        <end position="45"/>
    </location>
</feature>
<dbReference type="EMBL" id="JBBNAG010000010">
    <property type="protein sequence ID" value="KAK9100271.1"/>
    <property type="molecule type" value="Genomic_DNA"/>
</dbReference>
<dbReference type="Proteomes" id="UP001419268">
    <property type="component" value="Unassembled WGS sequence"/>
</dbReference>
<protein>
    <submittedName>
        <fullName evidence="2">Uncharacterized protein</fullName>
    </submittedName>
</protein>
<sequence length="531" mass="59608">MWDPLIEIRMSESLVETLMYDIFIMLLVEKEEETKREQEIEKRDGVPTARELAEAATPVTGNGGVDRQQWRMTRSRRATELQQGRIGVARGASSAVADQQRDAAGGDDEQRQEVAQQSRRTAVRRNSSGNDAGERQRRRRRGTGGTGERWRSGGARMRGRSRRSPTCRGGAQLFAEEPSPTSMALDGYGLGSSFMTHYIPLRIASISRTKFQFVGKTVTARIFDLCHVSVPHRANLEDTFDFFLRKKQKESKRSEKRDDASRRTRELARAATPRRATRRRSARVVDDGQRARDGAPAGESAWLAGDAGRELPVRGEERPACWGARDERTSGSAAARWRTKQQDAAVGGDDEQRQEVARIGHGRRARSEEKRLATQPPRTKRAGEWARWRDGGAGGGAVTTVARLRRRRGERRDGVVGPIGGVTSTKFDDARDSNEVEGHGCYSQVSGAHIETRARCFEDDSRFLELSLQLLLIEWVHWQVSHGYCYLRYESVRAGRQGSRPKHEVCGRFIVVRARAGRRVSRLRSGLVDIS</sequence>
<feature type="compositionally biased region" description="Basic and acidic residues" evidence="1">
    <location>
        <begin position="283"/>
        <end position="293"/>
    </location>
</feature>
<proteinExistence type="predicted"/>
<feature type="region of interest" description="Disordered" evidence="1">
    <location>
        <begin position="34"/>
        <end position="175"/>
    </location>
</feature>
<feature type="compositionally biased region" description="Basic and acidic residues" evidence="1">
    <location>
        <begin position="251"/>
        <end position="268"/>
    </location>
</feature>
<evidence type="ECO:0000313" key="2">
    <source>
        <dbReference type="EMBL" id="KAK9100271.1"/>
    </source>
</evidence>
<feature type="compositionally biased region" description="Basic and acidic residues" evidence="1">
    <location>
        <begin position="307"/>
        <end position="329"/>
    </location>
</feature>
<comment type="caution">
    <text evidence="2">The sequence shown here is derived from an EMBL/GenBank/DDBJ whole genome shotgun (WGS) entry which is preliminary data.</text>
</comment>
<name>A0AAP0EW66_9MAGN</name>
<gene>
    <name evidence="2" type="ORF">Scep_023701</name>
</gene>
<feature type="compositionally biased region" description="Polar residues" evidence="1">
    <location>
        <begin position="113"/>
        <end position="130"/>
    </location>
</feature>
<organism evidence="2 3">
    <name type="scientific">Stephania cephalantha</name>
    <dbReference type="NCBI Taxonomy" id="152367"/>
    <lineage>
        <taxon>Eukaryota</taxon>
        <taxon>Viridiplantae</taxon>
        <taxon>Streptophyta</taxon>
        <taxon>Embryophyta</taxon>
        <taxon>Tracheophyta</taxon>
        <taxon>Spermatophyta</taxon>
        <taxon>Magnoliopsida</taxon>
        <taxon>Ranunculales</taxon>
        <taxon>Menispermaceae</taxon>
        <taxon>Menispermoideae</taxon>
        <taxon>Cissampelideae</taxon>
        <taxon>Stephania</taxon>
    </lineage>
</organism>
<reference evidence="2 3" key="1">
    <citation type="submission" date="2024-01" db="EMBL/GenBank/DDBJ databases">
        <title>Genome assemblies of Stephania.</title>
        <authorList>
            <person name="Yang L."/>
        </authorList>
    </citation>
    <scope>NUCLEOTIDE SEQUENCE [LARGE SCALE GENOMIC DNA]</scope>
    <source>
        <strain evidence="2">JXDWG</strain>
        <tissue evidence="2">Leaf</tissue>
    </source>
</reference>
<feature type="compositionally biased region" description="Basic and acidic residues" evidence="1">
    <location>
        <begin position="381"/>
        <end position="390"/>
    </location>
</feature>
<feature type="region of interest" description="Disordered" evidence="1">
    <location>
        <begin position="247"/>
        <end position="390"/>
    </location>
</feature>
<evidence type="ECO:0000256" key="1">
    <source>
        <dbReference type="SAM" id="MobiDB-lite"/>
    </source>
</evidence>
<dbReference type="AlphaFoldDB" id="A0AAP0EW66"/>
<accession>A0AAP0EW66</accession>